<dbReference type="PROSITE" id="PS50067">
    <property type="entry name" value="KINESIN_MOTOR_2"/>
    <property type="match status" value="1"/>
</dbReference>
<dbReference type="GO" id="GO:0008017">
    <property type="term" value="F:microtubule binding"/>
    <property type="evidence" value="ECO:0007669"/>
    <property type="project" value="InterPro"/>
</dbReference>
<evidence type="ECO:0000256" key="2">
    <source>
        <dbReference type="ARBA" id="ARBA00022490"/>
    </source>
</evidence>
<comment type="similarity">
    <text evidence="6">Belongs to the TRAFAC class myosin-kinesin ATPase superfamily. Kinesin family.</text>
</comment>
<name>F6RC26_MACMU</name>
<dbReference type="GO" id="GO:0005524">
    <property type="term" value="F:ATP binding"/>
    <property type="evidence" value="ECO:0007669"/>
    <property type="project" value="UniProtKB-KW"/>
</dbReference>
<dbReference type="Pfam" id="PF00225">
    <property type="entry name" value="Kinesin"/>
    <property type="match status" value="1"/>
</dbReference>
<keyword evidence="5" id="KW-0206">Cytoskeleton</keyword>
<gene>
    <name evidence="8" type="ORF">EGK_18589</name>
</gene>
<keyword evidence="3" id="KW-0547">Nucleotide-binding</keyword>
<proteinExistence type="inferred from homology"/>
<reference evidence="8" key="1">
    <citation type="journal article" date="2011" name="Nat. Biotechnol.">
        <title>Genome sequencing and comparison of two nonhuman primate animal models, the cynomolgus and Chinese rhesus macaques.</title>
        <authorList>
            <person name="Yan G."/>
            <person name="Zhang G."/>
            <person name="Fang X."/>
            <person name="Zhang Y."/>
            <person name="Li C."/>
            <person name="Ling F."/>
            <person name="Cooper D.N."/>
            <person name="Li Q."/>
            <person name="Li Y."/>
            <person name="van Gool A.J."/>
            <person name="Du H."/>
            <person name="Chen J."/>
            <person name="Chen R."/>
            <person name="Zhang P."/>
            <person name="Huang Z."/>
            <person name="Thompson J.R."/>
            <person name="Meng Y."/>
            <person name="Bai Y."/>
            <person name="Wang J."/>
            <person name="Zhuo M."/>
            <person name="Wang T."/>
            <person name="Huang Y."/>
            <person name="Wei L."/>
            <person name="Li J."/>
            <person name="Wang Z."/>
            <person name="Hu H."/>
            <person name="Yang P."/>
            <person name="Le L."/>
            <person name="Stenson P.D."/>
            <person name="Li B."/>
            <person name="Liu X."/>
            <person name="Ball E.V."/>
            <person name="An N."/>
            <person name="Huang Q."/>
            <person name="Zhang Y."/>
            <person name="Fan W."/>
            <person name="Zhang X."/>
            <person name="Li Y."/>
            <person name="Wang W."/>
            <person name="Katze M.G."/>
            <person name="Su B."/>
            <person name="Nielsen R."/>
            <person name="Yang H."/>
            <person name="Wang J."/>
            <person name="Wang X."/>
            <person name="Wang J."/>
        </authorList>
    </citation>
    <scope>NUCLEOTIDE SEQUENCE [LARGE SCALE GENOMIC DNA]</scope>
    <source>
        <strain evidence="8">CR-5</strain>
    </source>
</reference>
<dbReference type="PANTHER" id="PTHR21608:SF6">
    <property type="entry name" value="KINESIN-LIKE PROTEIN KIF26A"/>
    <property type="match status" value="1"/>
</dbReference>
<dbReference type="GO" id="GO:0005856">
    <property type="term" value="C:cytoskeleton"/>
    <property type="evidence" value="ECO:0007669"/>
    <property type="project" value="UniProtKB-SubCell"/>
</dbReference>
<dbReference type="AlphaFoldDB" id="F6RC26"/>
<feature type="non-terminal residue" evidence="8">
    <location>
        <position position="1"/>
    </location>
</feature>
<evidence type="ECO:0000256" key="6">
    <source>
        <dbReference type="PROSITE-ProRule" id="PRU00283"/>
    </source>
</evidence>
<keyword evidence="4" id="KW-0067">ATP-binding</keyword>
<dbReference type="EMBL" id="CM001259">
    <property type="protein sequence ID" value="EHH28205.1"/>
    <property type="molecule type" value="Genomic_DNA"/>
</dbReference>
<evidence type="ECO:0000256" key="1">
    <source>
        <dbReference type="ARBA" id="ARBA00004245"/>
    </source>
</evidence>
<keyword evidence="2" id="KW-0963">Cytoplasm</keyword>
<dbReference type="InterPro" id="IPR027640">
    <property type="entry name" value="Kinesin-like_fam"/>
</dbReference>
<accession>F6RC26</accession>
<dbReference type="GO" id="GO:0003777">
    <property type="term" value="F:microtubule motor activity"/>
    <property type="evidence" value="ECO:0007669"/>
    <property type="project" value="InterPro"/>
</dbReference>
<dbReference type="Proteomes" id="UP000013456">
    <property type="component" value="Chromosome 7"/>
</dbReference>
<comment type="caution">
    <text evidence="6">Lacks conserved residue(s) required for the propagation of feature annotation.</text>
</comment>
<protein>
    <recommendedName>
        <fullName evidence="7">Kinesin motor domain-containing protein</fullName>
    </recommendedName>
</protein>
<dbReference type="PANTHER" id="PTHR21608">
    <property type="entry name" value="KINESIN-LIKE PROTEIN CG14535"/>
    <property type="match status" value="1"/>
</dbReference>
<evidence type="ECO:0000256" key="4">
    <source>
        <dbReference type="ARBA" id="ARBA00022840"/>
    </source>
</evidence>
<evidence type="ECO:0000256" key="5">
    <source>
        <dbReference type="ARBA" id="ARBA00023212"/>
    </source>
</evidence>
<dbReference type="InterPro" id="IPR036961">
    <property type="entry name" value="Kinesin_motor_dom_sf"/>
</dbReference>
<dbReference type="InterPro" id="IPR001752">
    <property type="entry name" value="Kinesin_motor_dom"/>
</dbReference>
<evidence type="ECO:0000313" key="8">
    <source>
        <dbReference type="EMBL" id="EHH28205.1"/>
    </source>
</evidence>
<evidence type="ECO:0000256" key="3">
    <source>
        <dbReference type="ARBA" id="ARBA00022741"/>
    </source>
</evidence>
<feature type="domain" description="Kinesin motor" evidence="7">
    <location>
        <begin position="1"/>
        <end position="147"/>
    </location>
</feature>
<dbReference type="Gene3D" id="3.40.850.10">
    <property type="entry name" value="Kinesin motor domain"/>
    <property type="match status" value="1"/>
</dbReference>
<dbReference type="HOGENOM" id="CLU_1976014_0_0_1"/>
<comment type="subcellular location">
    <subcellularLocation>
        <location evidence="1">Cytoplasm</location>
        <location evidence="1">Cytoskeleton</location>
    </subcellularLocation>
</comment>
<evidence type="ECO:0000259" key="7">
    <source>
        <dbReference type="PROSITE" id="PS50067"/>
    </source>
</evidence>
<dbReference type="InterPro" id="IPR027417">
    <property type="entry name" value="P-loop_NTPase"/>
</dbReference>
<dbReference type="GO" id="GO:0007018">
    <property type="term" value="P:microtubule-based movement"/>
    <property type="evidence" value="ECO:0007669"/>
    <property type="project" value="InterPro"/>
</dbReference>
<sequence length="147" mass="16290">GKSYTMIGKDSSPQSLGIVPCAISWLFRLIEERRERMGTRFSVRVSAVEVCGRDQSLRDLLAEVAPGSLQDAQSPGVYLREDPVCGAQLQNQSELRAPTAEKAAFYLDAALAARSTSRAGCSEDARRSSHMLFTLHVYQYRMEKCGR</sequence>
<feature type="non-terminal residue" evidence="8">
    <location>
        <position position="147"/>
    </location>
</feature>
<organism evidence="8">
    <name type="scientific">Macaca mulatta</name>
    <name type="common">Rhesus macaque</name>
    <dbReference type="NCBI Taxonomy" id="9544"/>
    <lineage>
        <taxon>Eukaryota</taxon>
        <taxon>Metazoa</taxon>
        <taxon>Chordata</taxon>
        <taxon>Craniata</taxon>
        <taxon>Vertebrata</taxon>
        <taxon>Euteleostomi</taxon>
        <taxon>Mammalia</taxon>
        <taxon>Eutheria</taxon>
        <taxon>Euarchontoglires</taxon>
        <taxon>Primates</taxon>
        <taxon>Haplorrhini</taxon>
        <taxon>Catarrhini</taxon>
        <taxon>Cercopithecidae</taxon>
        <taxon>Cercopithecinae</taxon>
        <taxon>Macaca</taxon>
    </lineage>
</organism>
<dbReference type="SUPFAM" id="SSF52540">
    <property type="entry name" value="P-loop containing nucleoside triphosphate hydrolases"/>
    <property type="match status" value="1"/>
</dbReference>